<accession>Q75CI2</accession>
<evidence type="ECO:0000259" key="7">
    <source>
        <dbReference type="Pfam" id="PF24492"/>
    </source>
</evidence>
<keyword evidence="2" id="KW-0963">Cytoplasm</keyword>
<dbReference type="GO" id="GO:0043248">
    <property type="term" value="P:proteasome assembly"/>
    <property type="evidence" value="ECO:0007669"/>
    <property type="project" value="EnsemblFungi"/>
</dbReference>
<dbReference type="eggNOG" id="KOG0915">
    <property type="taxonomic scope" value="Eukaryota"/>
</dbReference>
<dbReference type="GO" id="GO:0005737">
    <property type="term" value="C:cytoplasm"/>
    <property type="evidence" value="ECO:0000318"/>
    <property type="project" value="GO_Central"/>
</dbReference>
<evidence type="ECO:0000256" key="4">
    <source>
        <dbReference type="ARBA" id="ARBA00022942"/>
    </source>
</evidence>
<evidence type="ECO:0000256" key="5">
    <source>
        <dbReference type="SAM" id="MobiDB-lite"/>
    </source>
</evidence>
<protein>
    <submittedName>
        <fullName evidence="8">ACL063Wp</fullName>
    </submittedName>
</protein>
<dbReference type="InterPro" id="IPR055443">
    <property type="entry name" value="HEAT_ECM29"/>
</dbReference>
<dbReference type="InterPro" id="IPR011989">
    <property type="entry name" value="ARM-like"/>
</dbReference>
<dbReference type="Gene3D" id="1.25.10.10">
    <property type="entry name" value="Leucine-rich Repeat Variant"/>
    <property type="match status" value="3"/>
</dbReference>
<evidence type="ECO:0000256" key="2">
    <source>
        <dbReference type="ARBA" id="ARBA00022490"/>
    </source>
</evidence>
<proteinExistence type="predicted"/>
<dbReference type="GO" id="GO:0060090">
    <property type="term" value="F:molecular adaptor activity"/>
    <property type="evidence" value="ECO:0000318"/>
    <property type="project" value="GO_Central"/>
</dbReference>
<keyword evidence="4" id="KW-0647">Proteasome</keyword>
<dbReference type="FunCoup" id="Q75CI2">
    <property type="interactions" value="1050"/>
</dbReference>
<dbReference type="STRING" id="284811.Q75CI2"/>
<organism evidence="8 9">
    <name type="scientific">Eremothecium gossypii (strain ATCC 10895 / CBS 109.51 / FGSC 9923 / NRRL Y-1056)</name>
    <name type="common">Yeast</name>
    <name type="synonym">Ashbya gossypii</name>
    <dbReference type="NCBI Taxonomy" id="284811"/>
    <lineage>
        <taxon>Eukaryota</taxon>
        <taxon>Fungi</taxon>
        <taxon>Dikarya</taxon>
        <taxon>Ascomycota</taxon>
        <taxon>Saccharomycotina</taxon>
        <taxon>Saccharomycetes</taxon>
        <taxon>Saccharomycetales</taxon>
        <taxon>Saccharomycetaceae</taxon>
        <taxon>Eremothecium</taxon>
    </lineage>
</organism>
<dbReference type="GO" id="GO:0042030">
    <property type="term" value="F:ATPase inhibitor activity"/>
    <property type="evidence" value="ECO:0007669"/>
    <property type="project" value="EnsemblFungi"/>
</dbReference>
<evidence type="ECO:0000313" key="9">
    <source>
        <dbReference type="Proteomes" id="UP000000591"/>
    </source>
</evidence>
<dbReference type="GO" id="GO:0000502">
    <property type="term" value="C:proteasome complex"/>
    <property type="evidence" value="ECO:0007669"/>
    <property type="project" value="UniProtKB-KW"/>
</dbReference>
<sequence length="1850" mass="206574">MVYYAQLSEQQELDLVDKVELRFALAEEDSFERNLDTFLAPLVLKLGSPHGAVRQAVLKTLGYVTGRLGTFKTMKLPVEKLLTQAEQPKLNPDADSTSVRLYSLMFVSKGVERLDTEERWQLVPRVLRGYGTTPAAARPRVFVLLWKLLSDWQAPEPGTRAADEARAAVQVDASVRELWMERFTQLFLLLPVRPTNGKIPRGYSCPGLAAEDVAFFTYNAGVSFDADQLHRVREAIYRFVVDLFAPEDDRMLAQFLVVASVDATALSERAATNLRRIRVPYEDRSFVAYLVGLFMGSKTGGAPPANHKLQEAILSVLNNSILATTLATEVPVLCSIGLNSDFHKLRSLTLTFIQHIAKYNHSSLIQADAHSSGAYSTNIAALIRNNLHNEGWPKLLLNRSTPNFNLSIQQRRSQYETLGEILKKDFSLVKDLSYIEFLIDSLKGDLPDFRPSIQSALSSMAVHLPQLPSASKEKLKKILLQVMMEHPDQCDSPSDQEASMACKYIAIKYCNAAFTFNDADARLINILGTARCNRFDVIEEAHKGLHPYWFRVSQSYAKGLGERRTNAPASDLKEIVFLPFEQLLDTVLKAIKGDNLQAIEECLNTAVRFSIQTIVSNATQGANTVIVQDADWSLRIEKAIDMDKIVLKRVGEAIKGVTSSNYTNFLVLLSNELIKRNSNGQKVSLYKYDDSIFGKALLFFLRNSSPDVIRQLNPIAGSLFSLLDNHRVTNENDLELTANLYAILGAYDYSNLFQEKIADLTASASKQDMQLLLACSYLLPRLVLVDPQSASVLVMATSRLLGLLLEQLQLPSYRKLTYRCLSQVLKFGLLNILPEEERRTHLDRVISNLKLKLTNDEDATALWGYLSLYISSEQDFHTMFRAIEDTHVSKHTEFLFTAGEALTVIVGGWANGWIQQQLDVDISVRELETAFPPRYLSIGLTRLQELCNSSKPAHRRAGCMWLLSVVQYLGSSEEVLSQCREIHMTFMKLLGDRDELVQDSASRGLSIIYELGGSDLQETMVKSLIRSFTDSAATMNMTSGTMTEDTALFEPGLLDTGDGTISTYKDILNLANEVGDPALVYKFMDLAKSSTLWSSRKGIAFGLGAIISKNTLNDMLSKNSQLSQKLVPKLFRYRFDPNENVSRIMQGIWDTLILETASTIKDFYPDIMNELLASMGNKEWRVREAGVNAIVDLIQSSSFEQYGSQIQELWTMTFRVMDDIKDSVREAGLKLAKVLSKSLVATITSEVKQNLVDPDHILEILLPFLLGPKGFNSSAEAVQKFALKTILELIEKAGPVMRKHGPKLVYELALSLSFMEPQVINYLSLNADKYSISAEEIDRQRAQALASSPIMTAIEKIVDMCDDSSVGPLVKTSSKVVRKSVGLPSKVGSARILSLITQKYSLSMNSYSEKLLELCFGCFQDRNHASATAFTLPFAHLFRVTSLDVRVKYATKLSELYFDTILAQLKSVIGVAIGALIKHAPTQFEQCASIFMPLIFLAKHDPDESLSTLYANNWTEASKSSTGTMKLYLEEISNLASASMRSTSFSVRLMCARSICDVVGSVDSSIPNNQVQNLFDVLLESSKGRSWDGKNVVIEALVTLTEKAESFYVGDNFLNNLVKKTLVTEISRNNVSYIRKIIGPYSLYLSHYYNSELAHKLQEAASTVLDSLEDPDNHDLSETESNSGSTWQNRQEVNIKSSKANIEREEKRATVLRQLARAVTTDTQDTDNTLAPFVLDTCLRTLNPTNYIVPTWRTSIATCEVACTMLENFHGTLSDTLINHFILFWKTVYASSSTPETIESVKIQLIRFGAKLRDQDPSFANQIECELRELVLKDKSPVLLAALQATGIQP</sequence>
<dbReference type="SUPFAM" id="SSF48371">
    <property type="entry name" value="ARM repeat"/>
    <property type="match status" value="3"/>
</dbReference>
<dbReference type="InParanoid" id="Q75CI2"/>
<feature type="domain" description="Proteasome adapter and scaffold protein ECM29 HEAT-repeat" evidence="7">
    <location>
        <begin position="1297"/>
        <end position="1458"/>
    </location>
</feature>
<dbReference type="InterPro" id="IPR016024">
    <property type="entry name" value="ARM-type_fold"/>
</dbReference>
<dbReference type="OMA" id="CRIKDIE"/>
<feature type="compositionally biased region" description="Polar residues" evidence="5">
    <location>
        <begin position="1679"/>
        <end position="1690"/>
    </location>
</feature>
<dbReference type="InterPro" id="IPR024372">
    <property type="entry name" value="Ecm29_N"/>
</dbReference>
<dbReference type="Proteomes" id="UP000000591">
    <property type="component" value="Chromosome III"/>
</dbReference>
<dbReference type="Pfam" id="PF13001">
    <property type="entry name" value="ECM29_N"/>
    <property type="match status" value="1"/>
</dbReference>
<evidence type="ECO:0000256" key="3">
    <source>
        <dbReference type="ARBA" id="ARBA00022737"/>
    </source>
</evidence>
<dbReference type="GO" id="GO:0005634">
    <property type="term" value="C:nucleus"/>
    <property type="evidence" value="ECO:0000318"/>
    <property type="project" value="GO_Central"/>
</dbReference>
<dbReference type="PANTHER" id="PTHR23346">
    <property type="entry name" value="TRANSLATIONAL ACTIVATOR GCN1-RELATED"/>
    <property type="match status" value="1"/>
</dbReference>
<dbReference type="EMBL" id="AE016816">
    <property type="protein sequence ID" value="AAS51165.2"/>
    <property type="molecule type" value="Genomic_DNA"/>
</dbReference>
<dbReference type="KEGG" id="ago:AGOS_ACL063W"/>
<keyword evidence="9" id="KW-1185">Reference proteome</keyword>
<dbReference type="GeneID" id="4619461"/>
<dbReference type="Pfam" id="PF24492">
    <property type="entry name" value="HEAT_ECM29"/>
    <property type="match status" value="1"/>
</dbReference>
<dbReference type="OrthoDB" id="16066at2759"/>
<dbReference type="RefSeq" id="NP_983341.2">
    <property type="nucleotide sequence ID" value="NM_208694.2"/>
</dbReference>
<evidence type="ECO:0000313" key="8">
    <source>
        <dbReference type="EMBL" id="AAS51165.2"/>
    </source>
</evidence>
<dbReference type="GO" id="GO:0036503">
    <property type="term" value="P:ERAD pathway"/>
    <property type="evidence" value="ECO:0000318"/>
    <property type="project" value="GO_Central"/>
</dbReference>
<name>Q75CI2_EREGS</name>
<dbReference type="HOGENOM" id="CLU_000880_1_1_1"/>
<feature type="domain" description="Proteasome component Ecm29 N-terminal" evidence="6">
    <location>
        <begin position="16"/>
        <end position="528"/>
    </location>
</feature>
<reference evidence="9" key="2">
    <citation type="journal article" date="2013" name="G3 (Bethesda)">
        <title>Genomes of Ashbya fungi isolated from insects reveal four mating-type loci, numerous translocations, lack of transposons, and distinct gene duplications.</title>
        <authorList>
            <person name="Dietrich F.S."/>
            <person name="Voegeli S."/>
            <person name="Kuo S."/>
            <person name="Philippsen P."/>
        </authorList>
    </citation>
    <scope>GENOME REANNOTATION</scope>
    <source>
        <strain evidence="9">ATCC 10895 / CBS 109.51 / FGSC 9923 / NRRL Y-1056</strain>
    </source>
</reference>
<comment type="subcellular location">
    <subcellularLocation>
        <location evidence="1">Cytoplasm</location>
    </subcellularLocation>
</comment>
<evidence type="ECO:0000259" key="6">
    <source>
        <dbReference type="Pfam" id="PF13001"/>
    </source>
</evidence>
<dbReference type="PANTHER" id="PTHR23346:SF19">
    <property type="entry name" value="PROTEASOME ADAPTER AND SCAFFOLD PROTEIN ECM29"/>
    <property type="match status" value="1"/>
</dbReference>
<keyword evidence="3" id="KW-0677">Repeat</keyword>
<feature type="region of interest" description="Disordered" evidence="5">
    <location>
        <begin position="1668"/>
        <end position="1690"/>
    </location>
</feature>
<evidence type="ECO:0000256" key="1">
    <source>
        <dbReference type="ARBA" id="ARBA00004496"/>
    </source>
</evidence>
<reference evidence="8 9" key="1">
    <citation type="journal article" date="2004" name="Science">
        <title>The Ashbya gossypii genome as a tool for mapping the ancient Saccharomyces cerevisiae genome.</title>
        <authorList>
            <person name="Dietrich F.S."/>
            <person name="Voegeli S."/>
            <person name="Brachat S."/>
            <person name="Lerch A."/>
            <person name="Gates K."/>
            <person name="Steiner S."/>
            <person name="Mohr C."/>
            <person name="Pohlmann R."/>
            <person name="Luedi P."/>
            <person name="Choi S."/>
            <person name="Wing R.A."/>
            <person name="Flavier A."/>
            <person name="Gaffney T.D."/>
            <person name="Philippsen P."/>
        </authorList>
    </citation>
    <scope>NUCLEOTIDE SEQUENCE [LARGE SCALE GENOMIC DNA]</scope>
    <source>
        <strain evidence="9">ATCC 10895 / CBS 109.51 / FGSC 9923 / NRRL Y-1056</strain>
    </source>
</reference>
<gene>
    <name evidence="8" type="ORF">AGOS_ACL063W</name>
</gene>